<dbReference type="RefSeq" id="WP_282767490.1">
    <property type="nucleotide sequence ID" value="NZ_JASCTH010000070.1"/>
</dbReference>
<name>A0ABT6X200_9ACTN</name>
<sequence length="177" mass="19896">MILLSSAKIRKRFTESKVAFMLLAALVTAGCQASPTPDEAQWISAEQATLEYKDEARKLALAPGWEWPQGRQYESHASDGNEINYGVNTGRVDAAWYWHCTWARNYFSATSTAERGAAFQQVLRLKESAFYHYGLVSEDKGPRDRVLALAESGETEQLRDTIEANCPRKDMNLSREG</sequence>
<keyword evidence="3" id="KW-1185">Reference proteome</keyword>
<gene>
    <name evidence="2" type="ORF">QLQ12_46445</name>
</gene>
<accession>A0ABT6X200</accession>
<protein>
    <recommendedName>
        <fullName evidence="4">Lipoprotein</fullName>
    </recommendedName>
</protein>
<proteinExistence type="predicted"/>
<evidence type="ECO:0000313" key="2">
    <source>
        <dbReference type="EMBL" id="MDI6106030.1"/>
    </source>
</evidence>
<comment type="caution">
    <text evidence="2">The sequence shown here is derived from an EMBL/GenBank/DDBJ whole genome shotgun (WGS) entry which is preliminary data.</text>
</comment>
<feature type="signal peptide" evidence="1">
    <location>
        <begin position="1"/>
        <end position="33"/>
    </location>
</feature>
<evidence type="ECO:0008006" key="4">
    <source>
        <dbReference type="Google" id="ProtNLM"/>
    </source>
</evidence>
<keyword evidence="1" id="KW-0732">Signal</keyword>
<dbReference type="Proteomes" id="UP001241758">
    <property type="component" value="Unassembled WGS sequence"/>
</dbReference>
<feature type="chain" id="PRO_5046115702" description="Lipoprotein" evidence="1">
    <location>
        <begin position="34"/>
        <end position="177"/>
    </location>
</feature>
<organism evidence="2 3">
    <name type="scientific">Actinoplanes sandaracinus</name>
    <dbReference type="NCBI Taxonomy" id="3045177"/>
    <lineage>
        <taxon>Bacteria</taxon>
        <taxon>Bacillati</taxon>
        <taxon>Actinomycetota</taxon>
        <taxon>Actinomycetes</taxon>
        <taxon>Micromonosporales</taxon>
        <taxon>Micromonosporaceae</taxon>
        <taxon>Actinoplanes</taxon>
    </lineage>
</organism>
<evidence type="ECO:0000313" key="3">
    <source>
        <dbReference type="Proteomes" id="UP001241758"/>
    </source>
</evidence>
<evidence type="ECO:0000256" key="1">
    <source>
        <dbReference type="SAM" id="SignalP"/>
    </source>
</evidence>
<reference evidence="2 3" key="1">
    <citation type="submission" date="2023-05" db="EMBL/GenBank/DDBJ databases">
        <title>Actinoplanes sp. NEAU-A12 genome sequencing.</title>
        <authorList>
            <person name="Wang Z.-S."/>
        </authorList>
    </citation>
    <scope>NUCLEOTIDE SEQUENCE [LARGE SCALE GENOMIC DNA]</scope>
    <source>
        <strain evidence="2 3">NEAU-A12</strain>
    </source>
</reference>
<dbReference type="EMBL" id="JASCTH010000070">
    <property type="protein sequence ID" value="MDI6106030.1"/>
    <property type="molecule type" value="Genomic_DNA"/>
</dbReference>